<dbReference type="InterPro" id="IPR050832">
    <property type="entry name" value="Bact_Acetyltransf"/>
</dbReference>
<dbReference type="InterPro" id="IPR000182">
    <property type="entry name" value="GNAT_dom"/>
</dbReference>
<keyword evidence="2" id="KW-0012">Acyltransferase</keyword>
<dbReference type="Proteomes" id="UP000604001">
    <property type="component" value="Unassembled WGS sequence"/>
</dbReference>
<feature type="domain" description="N-acetyltransferase" evidence="3">
    <location>
        <begin position="1"/>
        <end position="150"/>
    </location>
</feature>
<dbReference type="SUPFAM" id="SSF55729">
    <property type="entry name" value="Acyl-CoA N-acyltransferases (Nat)"/>
    <property type="match status" value="1"/>
</dbReference>
<sequence>MSVRTATPADLDVVAALEDECLGVDAWSRGLVEAGLAGEVPTVVYLVAEADGPGSAVVGHAVASIVADIAELQRIAVTPAARRGGHATALLDEVVARSKADGAERLLLEVREDNAGALAFYAARGFVEVDRRRRYYRDGATAVVLRRGLRKGC</sequence>
<gene>
    <name evidence="4" type="ORF">H7344_12545</name>
</gene>
<keyword evidence="1" id="KW-0808">Transferase</keyword>
<reference evidence="4 5" key="1">
    <citation type="submission" date="2020-08" db="EMBL/GenBank/DDBJ databases">
        <title>novel species in genus Nocardioides.</title>
        <authorList>
            <person name="Zhang G."/>
        </authorList>
    </citation>
    <scope>NUCLEOTIDE SEQUENCE [LARGE SCALE GENOMIC DNA]</scope>
    <source>
        <strain evidence="4 5">SC8A-24</strain>
    </source>
</reference>
<evidence type="ECO:0000313" key="4">
    <source>
        <dbReference type="EMBL" id="MBC2961125.1"/>
    </source>
</evidence>
<comment type="caution">
    <text evidence="4">The sequence shown here is derived from an EMBL/GenBank/DDBJ whole genome shotgun (WGS) entry which is preliminary data.</text>
</comment>
<dbReference type="CDD" id="cd04301">
    <property type="entry name" value="NAT_SF"/>
    <property type="match status" value="1"/>
</dbReference>
<keyword evidence="5" id="KW-1185">Reference proteome</keyword>
<organism evidence="4 5">
    <name type="scientific">Nocardioides deserti</name>
    <dbReference type="NCBI Taxonomy" id="1588644"/>
    <lineage>
        <taxon>Bacteria</taxon>
        <taxon>Bacillati</taxon>
        <taxon>Actinomycetota</taxon>
        <taxon>Actinomycetes</taxon>
        <taxon>Propionibacteriales</taxon>
        <taxon>Nocardioidaceae</taxon>
        <taxon>Nocardioides</taxon>
    </lineage>
</organism>
<evidence type="ECO:0000313" key="5">
    <source>
        <dbReference type="Proteomes" id="UP000604001"/>
    </source>
</evidence>
<dbReference type="Gene3D" id="3.40.630.30">
    <property type="match status" value="1"/>
</dbReference>
<name>A0ABR6U9K0_9ACTN</name>
<dbReference type="EMBL" id="JACMYC010000006">
    <property type="protein sequence ID" value="MBC2961125.1"/>
    <property type="molecule type" value="Genomic_DNA"/>
</dbReference>
<evidence type="ECO:0000256" key="1">
    <source>
        <dbReference type="ARBA" id="ARBA00022679"/>
    </source>
</evidence>
<dbReference type="RefSeq" id="WP_186346368.1">
    <property type="nucleotide sequence ID" value="NZ_BMMR01000004.1"/>
</dbReference>
<accession>A0ABR6U9K0</accession>
<proteinExistence type="predicted"/>
<evidence type="ECO:0000259" key="3">
    <source>
        <dbReference type="PROSITE" id="PS51186"/>
    </source>
</evidence>
<dbReference type="PANTHER" id="PTHR43877:SF2">
    <property type="entry name" value="AMINOALKYLPHOSPHONATE N-ACETYLTRANSFERASE-RELATED"/>
    <property type="match status" value="1"/>
</dbReference>
<protein>
    <submittedName>
        <fullName evidence="4">GNAT family N-acetyltransferase</fullName>
    </submittedName>
</protein>
<dbReference type="PROSITE" id="PS51186">
    <property type="entry name" value="GNAT"/>
    <property type="match status" value="1"/>
</dbReference>
<evidence type="ECO:0000256" key="2">
    <source>
        <dbReference type="ARBA" id="ARBA00023315"/>
    </source>
</evidence>
<dbReference type="PANTHER" id="PTHR43877">
    <property type="entry name" value="AMINOALKYLPHOSPHONATE N-ACETYLTRANSFERASE-RELATED-RELATED"/>
    <property type="match status" value="1"/>
</dbReference>
<dbReference type="InterPro" id="IPR016181">
    <property type="entry name" value="Acyl_CoA_acyltransferase"/>
</dbReference>
<dbReference type="Pfam" id="PF00583">
    <property type="entry name" value="Acetyltransf_1"/>
    <property type="match status" value="1"/>
</dbReference>